<feature type="region of interest" description="Disordered" evidence="1">
    <location>
        <begin position="332"/>
        <end position="364"/>
    </location>
</feature>
<evidence type="ECO:0000313" key="3">
    <source>
        <dbReference type="Proteomes" id="UP000664132"/>
    </source>
</evidence>
<dbReference type="OrthoDB" id="424753at2759"/>
<dbReference type="AlphaFoldDB" id="A0A8H7T917"/>
<dbReference type="EMBL" id="JAFJYH010000252">
    <property type="protein sequence ID" value="KAG4414722.1"/>
    <property type="molecule type" value="Genomic_DNA"/>
</dbReference>
<feature type="compositionally biased region" description="Basic and acidic residues" evidence="1">
    <location>
        <begin position="185"/>
        <end position="197"/>
    </location>
</feature>
<keyword evidence="3" id="KW-1185">Reference proteome</keyword>
<evidence type="ECO:0000313" key="2">
    <source>
        <dbReference type="EMBL" id="KAG4414722.1"/>
    </source>
</evidence>
<comment type="caution">
    <text evidence="2">The sequence shown here is derived from an EMBL/GenBank/DDBJ whole genome shotgun (WGS) entry which is preliminary data.</text>
</comment>
<evidence type="ECO:0000256" key="1">
    <source>
        <dbReference type="SAM" id="MobiDB-lite"/>
    </source>
</evidence>
<dbReference type="Proteomes" id="UP000664132">
    <property type="component" value="Unassembled WGS sequence"/>
</dbReference>
<name>A0A8H7T917_9HELO</name>
<protein>
    <submittedName>
        <fullName evidence="2">Uncharacterized protein</fullName>
    </submittedName>
</protein>
<feature type="compositionally biased region" description="Basic and acidic residues" evidence="1">
    <location>
        <begin position="158"/>
        <end position="177"/>
    </location>
</feature>
<sequence>MASSGLRTKTYFRKYFQFQQARLFSDEWTMAQKWTTLNIPMINQYHKTKFSFTMTKEAPVVVVLSKLDTRYFRGFEGLYQFSLDLSIRKSARGIKRSVRAEFTLEAGRYEVSMRIEGMYFKSRPTIEELLQRPRNIHGFRQKLLRIARSYEIAHARGYDEDEKKRKARAAREKEKEKRKASKRPKTSEQKGKPKAGERDEEEEELDAGPIDGPRMSRSQAKSKKKAKGRPPPRAAQPEDEDELGNAGVAPPSSDSDVDDSELNSEVSDISDNEVEELKPPPKADTPAQAKQKEKENRALKRRISFELDPWIASVVVGLRVYSKLIDNALEVIRPDYEASDSSDVDEEDEGGGGGDLVAATSKVP</sequence>
<gene>
    <name evidence="2" type="ORF">IFR04_012156</name>
</gene>
<organism evidence="2 3">
    <name type="scientific">Cadophora malorum</name>
    <dbReference type="NCBI Taxonomy" id="108018"/>
    <lineage>
        <taxon>Eukaryota</taxon>
        <taxon>Fungi</taxon>
        <taxon>Dikarya</taxon>
        <taxon>Ascomycota</taxon>
        <taxon>Pezizomycotina</taxon>
        <taxon>Leotiomycetes</taxon>
        <taxon>Helotiales</taxon>
        <taxon>Ploettnerulaceae</taxon>
        <taxon>Cadophora</taxon>
    </lineage>
</organism>
<feature type="compositionally biased region" description="Basic residues" evidence="1">
    <location>
        <begin position="220"/>
        <end position="230"/>
    </location>
</feature>
<reference evidence="2" key="1">
    <citation type="submission" date="2021-02" db="EMBL/GenBank/DDBJ databases">
        <title>Genome sequence Cadophora malorum strain M34.</title>
        <authorList>
            <person name="Stefanovic E."/>
            <person name="Vu D."/>
            <person name="Scully C."/>
            <person name="Dijksterhuis J."/>
            <person name="Roader J."/>
            <person name="Houbraken J."/>
        </authorList>
    </citation>
    <scope>NUCLEOTIDE SEQUENCE</scope>
    <source>
        <strain evidence="2">M34</strain>
    </source>
</reference>
<accession>A0A8H7T917</accession>
<feature type="region of interest" description="Disordered" evidence="1">
    <location>
        <begin position="158"/>
        <end position="296"/>
    </location>
</feature>
<proteinExistence type="predicted"/>
<feature type="compositionally biased region" description="Acidic residues" evidence="1">
    <location>
        <begin position="255"/>
        <end position="274"/>
    </location>
</feature>
<feature type="compositionally biased region" description="Acidic residues" evidence="1">
    <location>
        <begin position="337"/>
        <end position="350"/>
    </location>
</feature>